<name>A0AAE2ZI39_9HYPH</name>
<dbReference type="RefSeq" id="WP_220227319.1">
    <property type="nucleotide sequence ID" value="NZ_JAICBX010000001.1"/>
</dbReference>
<evidence type="ECO:0000313" key="3">
    <source>
        <dbReference type="Proteomes" id="UP001196509"/>
    </source>
</evidence>
<evidence type="ECO:0000313" key="2">
    <source>
        <dbReference type="EMBL" id="MBW8636656.1"/>
    </source>
</evidence>
<dbReference type="Pfam" id="PF00753">
    <property type="entry name" value="Lactamase_B"/>
    <property type="match status" value="1"/>
</dbReference>
<proteinExistence type="predicted"/>
<keyword evidence="3" id="KW-1185">Reference proteome</keyword>
<feature type="domain" description="Metallo-beta-lactamase" evidence="1">
    <location>
        <begin position="73"/>
        <end position="246"/>
    </location>
</feature>
<accession>A0AAE2ZI39</accession>
<dbReference type="SMART" id="SM00849">
    <property type="entry name" value="Lactamase_B"/>
    <property type="match status" value="1"/>
</dbReference>
<evidence type="ECO:0000259" key="1">
    <source>
        <dbReference type="SMART" id="SM00849"/>
    </source>
</evidence>
<reference evidence="2" key="1">
    <citation type="submission" date="2021-08" db="EMBL/GenBank/DDBJ databases">
        <title>Hoeflea bacterium WL0058 sp. nov., isolated from the sediment.</title>
        <authorList>
            <person name="Wang L."/>
            <person name="Zhang D."/>
        </authorList>
    </citation>
    <scope>NUCLEOTIDE SEQUENCE</scope>
    <source>
        <strain evidence="2">WL0058</strain>
    </source>
</reference>
<organism evidence="2 3">
    <name type="scientific">Flavimaribacter sediminis</name>
    <dbReference type="NCBI Taxonomy" id="2865987"/>
    <lineage>
        <taxon>Bacteria</taxon>
        <taxon>Pseudomonadati</taxon>
        <taxon>Pseudomonadota</taxon>
        <taxon>Alphaproteobacteria</taxon>
        <taxon>Hyphomicrobiales</taxon>
        <taxon>Rhizobiaceae</taxon>
        <taxon>Flavimaribacter</taxon>
    </lineage>
</organism>
<dbReference type="EMBL" id="JAICBX010000001">
    <property type="protein sequence ID" value="MBW8636656.1"/>
    <property type="molecule type" value="Genomic_DNA"/>
</dbReference>
<sequence>MSDDFKICRACGVEHPLSAVVCDICLDERQYVPRGGQAWATHAELAAEGVRTQIREIEENLHEISTAPSIAIGHRALLVVTPEGNLLWEPVGFLDEAAVSGLQALGGVRYIAASHPHMFGAQVAWSRALGGAPVLVSSYDREWLARPDPVIEFWEDDAEILPGVTLARVGGHFPGSAVVHFAAGATGAGALLSGDSIMANPDGKTVSFMRSFPNRIPLSVRAVETILQRIDRFAYDRLYSNVASSVEEGADAAVRASAQRHIDWITGAHDDLI</sequence>
<comment type="caution">
    <text evidence="2">The sequence shown here is derived from an EMBL/GenBank/DDBJ whole genome shotgun (WGS) entry which is preliminary data.</text>
</comment>
<dbReference type="InterPro" id="IPR001279">
    <property type="entry name" value="Metallo-B-lactamas"/>
</dbReference>
<gene>
    <name evidence="2" type="ORF">K1W69_05585</name>
</gene>
<dbReference type="Gene3D" id="3.60.15.10">
    <property type="entry name" value="Ribonuclease Z/Hydroxyacylglutathione hydrolase-like"/>
    <property type="match status" value="1"/>
</dbReference>
<dbReference type="AlphaFoldDB" id="A0AAE2ZI39"/>
<dbReference type="SUPFAM" id="SSF56281">
    <property type="entry name" value="Metallo-hydrolase/oxidoreductase"/>
    <property type="match status" value="1"/>
</dbReference>
<dbReference type="Proteomes" id="UP001196509">
    <property type="component" value="Unassembled WGS sequence"/>
</dbReference>
<dbReference type="PANTHER" id="PTHR36839">
    <property type="entry name" value="METALLO-BETA-LACTAMASE FAMILY PROTEIN (AFU_ORTHOLOGUE AFUA_5G12770)"/>
    <property type="match status" value="1"/>
</dbReference>
<dbReference type="PANTHER" id="PTHR36839:SF1">
    <property type="entry name" value="METALLO-BETA-LACTAMASE FAMILY PROTEIN (AFU_ORTHOLOGUE AFUA_5G12770)"/>
    <property type="match status" value="1"/>
</dbReference>
<protein>
    <submittedName>
        <fullName evidence="2">MBL fold metallo-hydrolase</fullName>
    </submittedName>
</protein>
<dbReference type="InterPro" id="IPR036866">
    <property type="entry name" value="RibonucZ/Hydroxyglut_hydro"/>
</dbReference>